<dbReference type="Proteomes" id="UP000585050">
    <property type="component" value="Unassembled WGS sequence"/>
</dbReference>
<dbReference type="Pfam" id="PF13306">
    <property type="entry name" value="LRR_5"/>
    <property type="match status" value="5"/>
</dbReference>
<dbReference type="NCBIfam" id="TIGR04183">
    <property type="entry name" value="Por_Secre_tail"/>
    <property type="match status" value="1"/>
</dbReference>
<dbReference type="InterPro" id="IPR053139">
    <property type="entry name" value="Surface_bspA-like"/>
</dbReference>
<dbReference type="EMBL" id="JABAIL010000011">
    <property type="protein sequence ID" value="NLR94344.1"/>
    <property type="molecule type" value="Genomic_DNA"/>
</dbReference>
<evidence type="ECO:0000259" key="2">
    <source>
        <dbReference type="Pfam" id="PF18962"/>
    </source>
</evidence>
<dbReference type="InterPro" id="IPR032675">
    <property type="entry name" value="LRR_dom_sf"/>
</dbReference>
<keyword evidence="1" id="KW-0732">Signal</keyword>
<keyword evidence="4" id="KW-1185">Reference proteome</keyword>
<dbReference type="InterPro" id="IPR026906">
    <property type="entry name" value="LRR_5"/>
</dbReference>
<comment type="caution">
    <text evidence="3">The sequence shown here is derived from an EMBL/GenBank/DDBJ whole genome shotgun (WGS) entry which is preliminary data.</text>
</comment>
<evidence type="ECO:0000313" key="3">
    <source>
        <dbReference type="EMBL" id="NLR94344.1"/>
    </source>
</evidence>
<gene>
    <name evidence="3" type="ORF">HGP29_24280</name>
</gene>
<evidence type="ECO:0000256" key="1">
    <source>
        <dbReference type="SAM" id="SignalP"/>
    </source>
</evidence>
<name>A0A7X8SQ47_9BACT</name>
<proteinExistence type="predicted"/>
<feature type="domain" description="Secretion system C-terminal sorting" evidence="2">
    <location>
        <begin position="1223"/>
        <end position="1288"/>
    </location>
</feature>
<dbReference type="PANTHER" id="PTHR45661:SF3">
    <property type="entry name" value="IG-LIKE DOMAIN-CONTAINING PROTEIN"/>
    <property type="match status" value="1"/>
</dbReference>
<accession>A0A7X8SQ47</accession>
<dbReference type="RefSeq" id="WP_168885055.1">
    <property type="nucleotide sequence ID" value="NZ_JABAIL010000011.1"/>
</dbReference>
<sequence>MYTKLIATIAVSLLTCNLFAQTDYTLNDDDVIVYNGYIQLCSYSFENPNIIIPSTLDGQEVIGIESYNTPAQGVFYNKGIQKVTLPTSLKDIGNYAFMQNQLSGIQLPESVEKIGIGAFRDNQLEEISLEDHITAIGTSSFNNNSISIVTLGYSTIDVGDSVFAKNEIETLEIQEKVRVISTHMFAENQISVVQLPTTIQYLKQGAFSNNEHAFIILPENSDPAYSHWLSSATEEIDAGYKIIDFDKGYTAILKYTLQDQDVTVEQGNITSVQYDEKYNDITIPSQLDGQDIIELQGAESSKNGLFYKKNIHYLQFSSTLKKIGDYSFYNNCIHQLSLANGIEEVGKSAFYENQLQQLDLGEIKTIGKHSFSNNQLKSISIPGSLKVIGYGSFSRNSMEQLTIQEGVEAILESAFNSNKLKQISIPSSVKRIDDLAFIHNDIESVTFNEGLESLHYEAFAYNNIREVQLPSTLDTLVNDAFEGNYIKEITLPQPDNLEDFLYWDDPAGDEFNAPGDVISTTGESRYTQYYKSILDDFFIVRDGVITGTNFYLSEIKTYHIKLPSVIRGQTIIGIGKDGLRHKNIRAIKLPETLEFIDEYGLGFNYIKKIEIPKNIKRVGKGFLKGNRISDLSIKTNSLTEIPSEAFYGNQLTQLHLPSTVKSIQSDAYKGNNLVEIDLSNIDELGEDAFSYNDLTTVTLSDQLEVIPTKCFEGNNLTTVNFGKNITEIGYYAFEDNALQNVNLPSSIRYINHSAFRGNELTSIKLPAISEEDFMNWHHGNEEALKDNILRLDDYGSHQEVFAAYIYTLKESDVQLNNNQLVRITSDLKDKLYIKFPFKIGNKSIYQIESNDNRSIMNGAKPYKIIIEEGITKIGKYAFEYANTYEVELPSSLITIDNNAFKHSKLTTLVIPESVKTIGNNAFEYGDITSITIPKSISEIGSYAFENNEISAIHFPKENAQLKTLGYHAFHRNQINQLELPSSLEYIGVGCFTENNISTFKLPNIQKDGFVEWYSSGQFYANNAVVNNEDVSFEALFLDTLSGNDATLEDGIITHVSSYSNSNFWHLYIPKQLNNRNVIGIGSDVLDKAGIRTLILEEGIISIGDNAFKDNYINTLELPQSLLSIGAGAFQNSGLKDLQLPNNIQLIEAGAFYGNKELTSFKLPMSKDSDFDYWLSGDNVKYNNGEEVNNFFVSYLAVYKGDRPQGKPEKPTDLPDVEQPQLSVFPNPTNNAVYIRNLEQEAKGRVLNVEGKVVDEITITPVNNKIDLNYKKGVYIIELILDQNIEVFKVIKN</sequence>
<dbReference type="Pfam" id="PF18962">
    <property type="entry name" value="Por_Secre_tail"/>
    <property type="match status" value="1"/>
</dbReference>
<dbReference type="InterPro" id="IPR026444">
    <property type="entry name" value="Secre_tail"/>
</dbReference>
<feature type="chain" id="PRO_5031067656" evidence="1">
    <location>
        <begin position="21"/>
        <end position="1292"/>
    </location>
</feature>
<organism evidence="3 4">
    <name type="scientific">Flammeovirga agarivorans</name>
    <dbReference type="NCBI Taxonomy" id="2726742"/>
    <lineage>
        <taxon>Bacteria</taxon>
        <taxon>Pseudomonadati</taxon>
        <taxon>Bacteroidota</taxon>
        <taxon>Cytophagia</taxon>
        <taxon>Cytophagales</taxon>
        <taxon>Flammeovirgaceae</taxon>
        <taxon>Flammeovirga</taxon>
    </lineage>
</organism>
<evidence type="ECO:0000313" key="4">
    <source>
        <dbReference type="Proteomes" id="UP000585050"/>
    </source>
</evidence>
<reference evidence="3 4" key="1">
    <citation type="submission" date="2020-04" db="EMBL/GenBank/DDBJ databases">
        <title>Flammeovirga sp. SR4, a novel species isolated from seawater.</title>
        <authorList>
            <person name="Wang X."/>
        </authorList>
    </citation>
    <scope>NUCLEOTIDE SEQUENCE [LARGE SCALE GENOMIC DNA]</scope>
    <source>
        <strain evidence="3 4">SR4</strain>
    </source>
</reference>
<dbReference type="PANTHER" id="PTHR45661">
    <property type="entry name" value="SURFACE ANTIGEN"/>
    <property type="match status" value="1"/>
</dbReference>
<protein>
    <submittedName>
        <fullName evidence="3">Leucine-rich repeat protein</fullName>
    </submittedName>
</protein>
<feature type="signal peptide" evidence="1">
    <location>
        <begin position="1"/>
        <end position="20"/>
    </location>
</feature>
<dbReference type="Gene3D" id="3.80.10.10">
    <property type="entry name" value="Ribonuclease Inhibitor"/>
    <property type="match status" value="7"/>
</dbReference>
<dbReference type="SUPFAM" id="SSF52058">
    <property type="entry name" value="L domain-like"/>
    <property type="match status" value="1"/>
</dbReference>